<accession>A0ABP0V237</accession>
<reference evidence="1" key="1">
    <citation type="submission" date="2024-02" db="EMBL/GenBank/DDBJ databases">
        <authorList>
            <consortium name="ELIXIR-Norway"/>
            <consortium name="Elixir Norway"/>
        </authorList>
    </citation>
    <scope>NUCLEOTIDE SEQUENCE</scope>
</reference>
<gene>
    <name evidence="1" type="ORF">CSSPTR1EN2_LOCUS22910</name>
</gene>
<dbReference type="Proteomes" id="UP001497512">
    <property type="component" value="Chromosome 9"/>
</dbReference>
<sequence length="100" mass="11494">MVQAADWQVVVKLDAASKNKRAEGMSSQFELDLCNCHHLLTCISYVLRKQTCMVVNVKALVAYLFYKKSELVFNTIDDAKVLVTYMKKTFPNKKLNNKMK</sequence>
<proteinExistence type="predicted"/>
<organism evidence="1 2">
    <name type="scientific">Sphagnum troendelagicum</name>
    <dbReference type="NCBI Taxonomy" id="128251"/>
    <lineage>
        <taxon>Eukaryota</taxon>
        <taxon>Viridiplantae</taxon>
        <taxon>Streptophyta</taxon>
        <taxon>Embryophyta</taxon>
        <taxon>Bryophyta</taxon>
        <taxon>Sphagnophytina</taxon>
        <taxon>Sphagnopsida</taxon>
        <taxon>Sphagnales</taxon>
        <taxon>Sphagnaceae</taxon>
        <taxon>Sphagnum</taxon>
    </lineage>
</organism>
<evidence type="ECO:0000313" key="2">
    <source>
        <dbReference type="Proteomes" id="UP001497512"/>
    </source>
</evidence>
<keyword evidence="2" id="KW-1185">Reference proteome</keyword>
<dbReference type="EMBL" id="OZ019901">
    <property type="protein sequence ID" value="CAK9236474.1"/>
    <property type="molecule type" value="Genomic_DNA"/>
</dbReference>
<name>A0ABP0V237_9BRYO</name>
<evidence type="ECO:0000313" key="1">
    <source>
        <dbReference type="EMBL" id="CAK9236474.1"/>
    </source>
</evidence>
<protein>
    <submittedName>
        <fullName evidence="1">Uncharacterized protein</fullName>
    </submittedName>
</protein>